<name>A0ABU5LPZ9_9SPHN</name>
<evidence type="ECO:0000256" key="5">
    <source>
        <dbReference type="ARBA" id="ARBA00022692"/>
    </source>
</evidence>
<keyword evidence="5 8" id="KW-0812">Transmembrane</keyword>
<dbReference type="Proteomes" id="UP001292182">
    <property type="component" value="Unassembled WGS sequence"/>
</dbReference>
<feature type="transmembrane region" description="Helical" evidence="8">
    <location>
        <begin position="89"/>
        <end position="107"/>
    </location>
</feature>
<dbReference type="NCBIfam" id="TIGR00842">
    <property type="entry name" value="bcct"/>
    <property type="match status" value="1"/>
</dbReference>
<feature type="transmembrane region" description="Helical" evidence="8">
    <location>
        <begin position="395"/>
        <end position="415"/>
    </location>
</feature>
<evidence type="ECO:0000313" key="10">
    <source>
        <dbReference type="Proteomes" id="UP001292182"/>
    </source>
</evidence>
<feature type="transmembrane region" description="Helical" evidence="8">
    <location>
        <begin position="48"/>
        <end position="68"/>
    </location>
</feature>
<feature type="transmembrane region" description="Helical" evidence="8">
    <location>
        <begin position="442"/>
        <end position="463"/>
    </location>
</feature>
<keyword evidence="10" id="KW-1185">Reference proteome</keyword>
<feature type="transmembrane region" description="Helical" evidence="8">
    <location>
        <begin position="313"/>
        <end position="330"/>
    </location>
</feature>
<sequence length="667" mass="71991">MSRFVINPPVFYGSVGVIAILLGVGAFLPDQAEAILSAVEKNILAEIGWFYLLAVGIFLLSVTILAFGRFGDLKLGPDDCVPDFRFTSWVAMLFAAGKGIGLMYYGVAEPIMHDVLPPDAAARSVAAQQDAMSITFFHWGIHAWSIYSVVGLSLGYFGYRYNLPLTIRSGLYPILKERIHGRIGDAVDIFAICCTVFGLATSLGLGVQQVNGGLNYLLGVPMNVGVQVLLIVVISAVATLSVLSGLGKGIKRLSELNILLAIGLMLFVLLAGPTIVLMRDLVQNIGLYVSTFVPRTFNVYAYAPNEWINAWTLFYWAWWMSWAPFVGMFIARISRGRTVREFILAVLLLPTIFTFIWMTVFGNTALFLDHGVAGGALSAAVQDNVSIALFKFFDYLPFASATTALAVFMIGIFFISSQSSGSLVMDIIASGGKTVTTSAQRLFWCVLEALVTIILLIAGGLAALKAATIIAALPFAIVMMALVYGLFRGMRADMAQYALGGRAVADYGRPASGLSWQARLGFALHTPTAEEVRTFLAATAAPALQAVADELSDRGRPTSVRRDDDGVWLESTTAGQRCFLYGVRITARPRATLSAADVMAVEDRFEARTFFACGGRGYDILGLCQEQVIADVLAQFERYLALSQSPEALLVSRAPDHAPTSSDAGPQ</sequence>
<dbReference type="RefSeq" id="WP_257575424.1">
    <property type="nucleotide sequence ID" value="NZ_CP079203.1"/>
</dbReference>
<keyword evidence="4" id="KW-1003">Cell membrane</keyword>
<evidence type="ECO:0000256" key="8">
    <source>
        <dbReference type="SAM" id="Phobius"/>
    </source>
</evidence>
<accession>A0ABU5LPZ9</accession>
<evidence type="ECO:0000256" key="2">
    <source>
        <dbReference type="ARBA" id="ARBA00005658"/>
    </source>
</evidence>
<feature type="transmembrane region" description="Helical" evidence="8">
    <location>
        <begin position="469"/>
        <end position="487"/>
    </location>
</feature>
<dbReference type="PROSITE" id="PS01303">
    <property type="entry name" value="BCCT"/>
    <property type="match status" value="1"/>
</dbReference>
<organism evidence="9 10">
    <name type="scientific">Sphingomonas sanguinis</name>
    <dbReference type="NCBI Taxonomy" id="33051"/>
    <lineage>
        <taxon>Bacteria</taxon>
        <taxon>Pseudomonadati</taxon>
        <taxon>Pseudomonadota</taxon>
        <taxon>Alphaproteobacteria</taxon>
        <taxon>Sphingomonadales</taxon>
        <taxon>Sphingomonadaceae</taxon>
        <taxon>Sphingomonas</taxon>
    </lineage>
</organism>
<evidence type="ECO:0000256" key="1">
    <source>
        <dbReference type="ARBA" id="ARBA00004651"/>
    </source>
</evidence>
<evidence type="ECO:0000256" key="6">
    <source>
        <dbReference type="ARBA" id="ARBA00022989"/>
    </source>
</evidence>
<comment type="caution">
    <text evidence="9">The sequence shown here is derived from an EMBL/GenBank/DDBJ whole genome shotgun (WGS) entry which is preliminary data.</text>
</comment>
<feature type="transmembrane region" description="Helical" evidence="8">
    <location>
        <begin position="342"/>
        <end position="360"/>
    </location>
</feature>
<dbReference type="PANTHER" id="PTHR30047">
    <property type="entry name" value="HIGH-AFFINITY CHOLINE TRANSPORT PROTEIN-RELATED"/>
    <property type="match status" value="1"/>
</dbReference>
<dbReference type="InterPro" id="IPR018093">
    <property type="entry name" value="BCCT_CS"/>
</dbReference>
<dbReference type="EMBL" id="JAOBTW010000007">
    <property type="protein sequence ID" value="MDZ7281800.1"/>
    <property type="molecule type" value="Genomic_DNA"/>
</dbReference>
<feature type="transmembrane region" description="Helical" evidence="8">
    <location>
        <begin position="9"/>
        <end position="28"/>
    </location>
</feature>
<evidence type="ECO:0000256" key="4">
    <source>
        <dbReference type="ARBA" id="ARBA00022475"/>
    </source>
</evidence>
<dbReference type="PANTHER" id="PTHR30047:SF7">
    <property type="entry name" value="HIGH-AFFINITY CHOLINE TRANSPORT PROTEIN"/>
    <property type="match status" value="1"/>
</dbReference>
<dbReference type="InterPro" id="IPR000060">
    <property type="entry name" value="BCCT_transptr"/>
</dbReference>
<gene>
    <name evidence="9" type="ORF">N4G62_07140</name>
</gene>
<comment type="similarity">
    <text evidence="2">Belongs to the BCCT transporter (TC 2.A.15) family.</text>
</comment>
<feature type="transmembrane region" description="Helical" evidence="8">
    <location>
        <begin position="141"/>
        <end position="159"/>
    </location>
</feature>
<feature type="transmembrane region" description="Helical" evidence="8">
    <location>
        <begin position="258"/>
        <end position="278"/>
    </location>
</feature>
<reference evidence="10" key="1">
    <citation type="submission" date="2023-07" db="EMBL/GenBank/DDBJ databases">
        <title>Whole genome sequence analysis of rice epiphytic Sphingomonas sanguinis OsEp_Plm_15B2.</title>
        <authorList>
            <person name="Sahu K.P."/>
            <person name="Asharani P."/>
            <person name="Reddy B."/>
            <person name="Kumar A."/>
        </authorList>
    </citation>
    <scope>NUCLEOTIDE SEQUENCE [LARGE SCALE GENOMIC DNA]</scope>
    <source>
        <strain evidence="10">OsEp_Plm_15B2</strain>
    </source>
</reference>
<feature type="transmembrane region" description="Helical" evidence="8">
    <location>
        <begin position="186"/>
        <end position="205"/>
    </location>
</feature>
<proteinExistence type="inferred from homology"/>
<evidence type="ECO:0000256" key="3">
    <source>
        <dbReference type="ARBA" id="ARBA00022448"/>
    </source>
</evidence>
<comment type="subcellular location">
    <subcellularLocation>
        <location evidence="1">Cell membrane</location>
        <topology evidence="1">Multi-pass membrane protein</topology>
    </subcellularLocation>
</comment>
<dbReference type="Pfam" id="PF02028">
    <property type="entry name" value="BCCT"/>
    <property type="match status" value="1"/>
</dbReference>
<evidence type="ECO:0000313" key="9">
    <source>
        <dbReference type="EMBL" id="MDZ7281800.1"/>
    </source>
</evidence>
<feature type="transmembrane region" description="Helical" evidence="8">
    <location>
        <begin position="225"/>
        <end position="246"/>
    </location>
</feature>
<evidence type="ECO:0000256" key="7">
    <source>
        <dbReference type="ARBA" id="ARBA00023136"/>
    </source>
</evidence>
<keyword evidence="7 8" id="KW-0472">Membrane</keyword>
<keyword evidence="6 8" id="KW-1133">Transmembrane helix</keyword>
<protein>
    <submittedName>
        <fullName evidence="9">BCCT family transporter</fullName>
    </submittedName>
</protein>
<keyword evidence="3" id="KW-0813">Transport</keyword>